<evidence type="ECO:0000256" key="2">
    <source>
        <dbReference type="ARBA" id="ARBA00005179"/>
    </source>
</evidence>
<feature type="binding site" description="axial binding residue" evidence="9">
    <location>
        <position position="412"/>
    </location>
    <ligand>
        <name>heme</name>
        <dbReference type="ChEBI" id="CHEBI:30413"/>
    </ligand>
    <ligandPart>
        <name>Fe</name>
        <dbReference type="ChEBI" id="CHEBI:18248"/>
    </ligandPart>
</feature>
<evidence type="ECO:0000256" key="8">
    <source>
        <dbReference type="ARBA" id="ARBA00023033"/>
    </source>
</evidence>
<evidence type="ECO:0000256" key="6">
    <source>
        <dbReference type="ARBA" id="ARBA00023002"/>
    </source>
</evidence>
<comment type="cofactor">
    <cofactor evidence="1 9">
        <name>heme</name>
        <dbReference type="ChEBI" id="CHEBI:30413"/>
    </cofactor>
</comment>
<evidence type="ECO:0000256" key="9">
    <source>
        <dbReference type="PIRSR" id="PIRSR602401-1"/>
    </source>
</evidence>
<name>A0A8H7HGN1_9AGAM</name>
<evidence type="ECO:0000256" key="7">
    <source>
        <dbReference type="ARBA" id="ARBA00023004"/>
    </source>
</evidence>
<dbReference type="AlphaFoldDB" id="A0A8H7HGN1"/>
<dbReference type="EMBL" id="JACYCC010000024">
    <property type="protein sequence ID" value="KAF8684934.1"/>
    <property type="molecule type" value="Genomic_DNA"/>
</dbReference>
<evidence type="ECO:0000256" key="5">
    <source>
        <dbReference type="ARBA" id="ARBA00022723"/>
    </source>
</evidence>
<evidence type="ECO:0000256" key="4">
    <source>
        <dbReference type="ARBA" id="ARBA00022617"/>
    </source>
</evidence>
<dbReference type="SUPFAM" id="SSF48264">
    <property type="entry name" value="Cytochrome P450"/>
    <property type="match status" value="1"/>
</dbReference>
<organism evidence="11 12">
    <name type="scientific">Rhizoctonia solani</name>
    <dbReference type="NCBI Taxonomy" id="456999"/>
    <lineage>
        <taxon>Eukaryota</taxon>
        <taxon>Fungi</taxon>
        <taxon>Dikarya</taxon>
        <taxon>Basidiomycota</taxon>
        <taxon>Agaricomycotina</taxon>
        <taxon>Agaricomycetes</taxon>
        <taxon>Cantharellales</taxon>
        <taxon>Ceratobasidiaceae</taxon>
        <taxon>Rhizoctonia</taxon>
    </lineage>
</organism>
<comment type="pathway">
    <text evidence="2">Secondary metabolite biosynthesis.</text>
</comment>
<dbReference type="GO" id="GO:0005506">
    <property type="term" value="F:iron ion binding"/>
    <property type="evidence" value="ECO:0007669"/>
    <property type="project" value="InterPro"/>
</dbReference>
<keyword evidence="6 10" id="KW-0560">Oxidoreductase</keyword>
<dbReference type="PRINTS" id="PR00463">
    <property type="entry name" value="EP450I"/>
</dbReference>
<dbReference type="InterPro" id="IPR017972">
    <property type="entry name" value="Cyt_P450_CS"/>
</dbReference>
<evidence type="ECO:0000256" key="1">
    <source>
        <dbReference type="ARBA" id="ARBA00001971"/>
    </source>
</evidence>
<dbReference type="PANTHER" id="PTHR46300:SF7">
    <property type="entry name" value="P450, PUTATIVE (EUROFUNG)-RELATED"/>
    <property type="match status" value="1"/>
</dbReference>
<evidence type="ECO:0000313" key="11">
    <source>
        <dbReference type="EMBL" id="KAF8684934.1"/>
    </source>
</evidence>
<comment type="similarity">
    <text evidence="3 10">Belongs to the cytochrome P450 family.</text>
</comment>
<dbReference type="CDD" id="cd11065">
    <property type="entry name" value="CYP64-like"/>
    <property type="match status" value="1"/>
</dbReference>
<dbReference type="InterPro" id="IPR002401">
    <property type="entry name" value="Cyt_P450_E_grp-I"/>
</dbReference>
<dbReference type="InterPro" id="IPR001128">
    <property type="entry name" value="Cyt_P450"/>
</dbReference>
<dbReference type="GO" id="GO:0020037">
    <property type="term" value="F:heme binding"/>
    <property type="evidence" value="ECO:0007669"/>
    <property type="project" value="InterPro"/>
</dbReference>
<evidence type="ECO:0000313" key="12">
    <source>
        <dbReference type="Proteomes" id="UP000650582"/>
    </source>
</evidence>
<keyword evidence="4 9" id="KW-0349">Heme</keyword>
<gene>
    <name evidence="11" type="ORF">RHS04_01102</name>
</gene>
<proteinExistence type="inferred from homology"/>
<accession>A0A8H7HGN1</accession>
<dbReference type="Pfam" id="PF00067">
    <property type="entry name" value="p450"/>
    <property type="match status" value="1"/>
</dbReference>
<evidence type="ECO:0000256" key="10">
    <source>
        <dbReference type="RuleBase" id="RU000461"/>
    </source>
</evidence>
<dbReference type="PROSITE" id="PS00086">
    <property type="entry name" value="CYTOCHROME_P450"/>
    <property type="match status" value="1"/>
</dbReference>
<dbReference type="PANTHER" id="PTHR46300">
    <property type="entry name" value="P450, PUTATIVE (EUROFUNG)-RELATED-RELATED"/>
    <property type="match status" value="1"/>
</dbReference>
<dbReference type="Gene3D" id="1.10.630.10">
    <property type="entry name" value="Cytochrome P450"/>
    <property type="match status" value="1"/>
</dbReference>
<reference evidence="11" key="1">
    <citation type="submission" date="2020-09" db="EMBL/GenBank/DDBJ databases">
        <title>Comparative genome analyses of four rice-infecting Rhizoctonia solani isolates reveal extensive enrichment of homogalacturonan modification genes.</title>
        <authorList>
            <person name="Lee D.-Y."/>
            <person name="Jeon J."/>
            <person name="Kim K.-T."/>
            <person name="Cheong K."/>
            <person name="Song H."/>
            <person name="Choi G."/>
            <person name="Ko J."/>
            <person name="Opiyo S.O."/>
            <person name="Zuo S."/>
            <person name="Madhav S."/>
            <person name="Lee Y.-H."/>
            <person name="Wang G.-L."/>
        </authorList>
    </citation>
    <scope>NUCLEOTIDE SEQUENCE</scope>
    <source>
        <strain evidence="11">AG1-IA YN-7</strain>
    </source>
</reference>
<sequence length="502" mass="57448">MARKIWCNSQRPLPPGPPSYPLIGQLLSLPRVAGASEFAEPSVKLKSDIISFRIFGTTIIVLNSTEVAHDLLEKRQNLYSNRYRPPMVVSPKLMDTQGFTAFLDSNNLWKKHRRAFSTRLNVQSATEFRPLQEKQCGLLLQRLLDFCRSTQSSNELLREFYRTASSIFLDSIYGYELKSADDPFFVDVVVLNEHLAKAAMPSPYLPEWFPGAYWKRLAREWRDHKNRTVNDIFYWAKQRIVNGGDDRSIIALTLKDAREAGWSEDEADDFAKNLGTMMSGSETSTMTLVWFVLAMVLHPEVQAKVQQEIDTAVGSNRLPTFSDRPNLPYLERVLLEVLRWRPGIPLGAPHISNEEDEYRGYRIPKGAIVIGNIWATTREEKIYHNPEEFNPDRFLDPKVPHPLVFGWGSRICPGKHFFREMFFIEAAQILAVFKLQKLKDEKGQVVEPETRVTADSGVPYVLTVVVDEGTSAKYLMFSRPIEFKIQITPRSSQHVELIHTAA</sequence>
<dbReference type="GO" id="GO:0004497">
    <property type="term" value="F:monooxygenase activity"/>
    <property type="evidence" value="ECO:0007669"/>
    <property type="project" value="UniProtKB-KW"/>
</dbReference>
<evidence type="ECO:0000256" key="3">
    <source>
        <dbReference type="ARBA" id="ARBA00010617"/>
    </source>
</evidence>
<keyword evidence="8 10" id="KW-0503">Monooxygenase</keyword>
<comment type="caution">
    <text evidence="11">The sequence shown here is derived from an EMBL/GenBank/DDBJ whole genome shotgun (WGS) entry which is preliminary data.</text>
</comment>
<keyword evidence="5 9" id="KW-0479">Metal-binding</keyword>
<dbReference type="InterPro" id="IPR050364">
    <property type="entry name" value="Cytochrome_P450_fung"/>
</dbReference>
<dbReference type="InterPro" id="IPR036396">
    <property type="entry name" value="Cyt_P450_sf"/>
</dbReference>
<dbReference type="Proteomes" id="UP000650582">
    <property type="component" value="Unassembled WGS sequence"/>
</dbReference>
<keyword evidence="7 9" id="KW-0408">Iron</keyword>
<dbReference type="GO" id="GO:0016705">
    <property type="term" value="F:oxidoreductase activity, acting on paired donors, with incorporation or reduction of molecular oxygen"/>
    <property type="evidence" value="ECO:0007669"/>
    <property type="project" value="InterPro"/>
</dbReference>
<protein>
    <submittedName>
        <fullName evidence="11">Cytochrome P450</fullName>
    </submittedName>
</protein>